<sequence length="76" mass="8666">MKAGERVRGQFIIIYLKASLYMRMPNACNIMSRYSDGNLEANTYSQQRQKREDDPPPVFRASGHGEDVDFLPLAEA</sequence>
<protein>
    <submittedName>
        <fullName evidence="2">Uncharacterized protein</fullName>
    </submittedName>
</protein>
<gene>
    <name evidence="2" type="ORF">FOXB_08011</name>
</gene>
<proteinExistence type="predicted"/>
<dbReference type="AlphaFoldDB" id="F9FNN1"/>
<accession>F9FNN1</accession>
<evidence type="ECO:0000256" key="1">
    <source>
        <dbReference type="SAM" id="MobiDB-lite"/>
    </source>
</evidence>
<reference evidence="2" key="1">
    <citation type="journal article" date="2012" name="Mol. Plant Microbe Interact.">
        <title>A highly conserved effector in Fusarium oxysporum is required for full virulence on Arabidopsis.</title>
        <authorList>
            <person name="Thatcher L.F."/>
            <person name="Gardiner D.M."/>
            <person name="Kazan K."/>
            <person name="Manners J."/>
        </authorList>
    </citation>
    <scope>NUCLEOTIDE SEQUENCE [LARGE SCALE GENOMIC DNA]</scope>
    <source>
        <strain evidence="2">Fo5176</strain>
    </source>
</reference>
<comment type="caution">
    <text evidence="2">The sequence shown here is derived from an EMBL/GenBank/DDBJ whole genome shotgun (WGS) entry which is preliminary data.</text>
</comment>
<organism evidence="2">
    <name type="scientific">Fusarium oxysporum (strain Fo5176)</name>
    <name type="common">Fusarium vascular wilt</name>
    <dbReference type="NCBI Taxonomy" id="660025"/>
    <lineage>
        <taxon>Eukaryota</taxon>
        <taxon>Fungi</taxon>
        <taxon>Dikarya</taxon>
        <taxon>Ascomycota</taxon>
        <taxon>Pezizomycotina</taxon>
        <taxon>Sordariomycetes</taxon>
        <taxon>Hypocreomycetidae</taxon>
        <taxon>Hypocreales</taxon>
        <taxon>Nectriaceae</taxon>
        <taxon>Fusarium</taxon>
        <taxon>Fusarium oxysporum species complex</taxon>
    </lineage>
</organism>
<evidence type="ECO:0000313" key="2">
    <source>
        <dbReference type="EMBL" id="EGU81479.1"/>
    </source>
</evidence>
<name>F9FNN1_FUSOF</name>
<feature type="region of interest" description="Disordered" evidence="1">
    <location>
        <begin position="41"/>
        <end position="68"/>
    </location>
</feature>
<dbReference type="EMBL" id="AFQF01002432">
    <property type="protein sequence ID" value="EGU81479.1"/>
    <property type="molecule type" value="Genomic_DNA"/>
</dbReference>